<evidence type="ECO:0000313" key="3">
    <source>
        <dbReference type="Proteomes" id="UP000821853"/>
    </source>
</evidence>
<name>A0A9J6GDX0_HAELO</name>
<dbReference type="EMBL" id="JABSTR010000006">
    <property type="protein sequence ID" value="KAH9372604.1"/>
    <property type="molecule type" value="Genomic_DNA"/>
</dbReference>
<keyword evidence="3" id="KW-1185">Reference proteome</keyword>
<feature type="compositionally biased region" description="Basic residues" evidence="1">
    <location>
        <begin position="204"/>
        <end position="213"/>
    </location>
</feature>
<dbReference type="VEuPathDB" id="VectorBase:HLOH_040903"/>
<evidence type="ECO:0000256" key="1">
    <source>
        <dbReference type="SAM" id="MobiDB-lite"/>
    </source>
</evidence>
<feature type="compositionally biased region" description="Basic and acidic residues" evidence="1">
    <location>
        <begin position="256"/>
        <end position="274"/>
    </location>
</feature>
<sequence length="274" mass="30114">MIEQLPEGAEVVASGPLPTAPSSPGDAEASTSHAWTSQAWTNEAANIDASAIELKPNKELSVCAVMPSRISKNGLVWLTLAHFFVGMMLGVEYVTRPDIKALPKERVLKSTYCICSDHFAAADFADPQKTRLIWLAVPSAGVSSPRLRCLASEVALRADSTAEPLLRQRHPQAPPTPSPIPCASPSLQDPCYQRSQEVRMHPFHRNKGPHHKDHPGWAKEERAVRPPSQDHLGCAEVPQRLHGSKDYPRGTMVPRAETKVVHPQDQEDHHPTAW</sequence>
<feature type="region of interest" description="Disordered" evidence="1">
    <location>
        <begin position="12"/>
        <end position="35"/>
    </location>
</feature>
<protein>
    <recommendedName>
        <fullName evidence="4">THAP-type domain-containing protein</fullName>
    </recommendedName>
</protein>
<evidence type="ECO:0000313" key="2">
    <source>
        <dbReference type="EMBL" id="KAH9372604.1"/>
    </source>
</evidence>
<feature type="region of interest" description="Disordered" evidence="1">
    <location>
        <begin position="204"/>
        <end position="274"/>
    </location>
</feature>
<organism evidence="2 3">
    <name type="scientific">Haemaphysalis longicornis</name>
    <name type="common">Bush tick</name>
    <dbReference type="NCBI Taxonomy" id="44386"/>
    <lineage>
        <taxon>Eukaryota</taxon>
        <taxon>Metazoa</taxon>
        <taxon>Ecdysozoa</taxon>
        <taxon>Arthropoda</taxon>
        <taxon>Chelicerata</taxon>
        <taxon>Arachnida</taxon>
        <taxon>Acari</taxon>
        <taxon>Parasitiformes</taxon>
        <taxon>Ixodida</taxon>
        <taxon>Ixodoidea</taxon>
        <taxon>Ixodidae</taxon>
        <taxon>Haemaphysalinae</taxon>
        <taxon>Haemaphysalis</taxon>
    </lineage>
</organism>
<feature type="compositionally biased region" description="Basic and acidic residues" evidence="1">
    <location>
        <begin position="214"/>
        <end position="224"/>
    </location>
</feature>
<accession>A0A9J6GDX0</accession>
<feature type="compositionally biased region" description="Pro residues" evidence="1">
    <location>
        <begin position="172"/>
        <end position="182"/>
    </location>
</feature>
<dbReference type="Proteomes" id="UP000821853">
    <property type="component" value="Chromosome 4"/>
</dbReference>
<comment type="caution">
    <text evidence="2">The sequence shown here is derived from an EMBL/GenBank/DDBJ whole genome shotgun (WGS) entry which is preliminary data.</text>
</comment>
<reference evidence="2 3" key="1">
    <citation type="journal article" date="2020" name="Cell">
        <title>Large-Scale Comparative Analyses of Tick Genomes Elucidate Their Genetic Diversity and Vector Capacities.</title>
        <authorList>
            <consortium name="Tick Genome and Microbiome Consortium (TIGMIC)"/>
            <person name="Jia N."/>
            <person name="Wang J."/>
            <person name="Shi W."/>
            <person name="Du L."/>
            <person name="Sun Y."/>
            <person name="Zhan W."/>
            <person name="Jiang J.F."/>
            <person name="Wang Q."/>
            <person name="Zhang B."/>
            <person name="Ji P."/>
            <person name="Bell-Sakyi L."/>
            <person name="Cui X.M."/>
            <person name="Yuan T.T."/>
            <person name="Jiang B.G."/>
            <person name="Yang W.F."/>
            <person name="Lam T.T."/>
            <person name="Chang Q.C."/>
            <person name="Ding S.J."/>
            <person name="Wang X.J."/>
            <person name="Zhu J.G."/>
            <person name="Ruan X.D."/>
            <person name="Zhao L."/>
            <person name="Wei J.T."/>
            <person name="Ye R.Z."/>
            <person name="Que T.C."/>
            <person name="Du C.H."/>
            <person name="Zhou Y.H."/>
            <person name="Cheng J.X."/>
            <person name="Dai P.F."/>
            <person name="Guo W.B."/>
            <person name="Han X.H."/>
            <person name="Huang E.J."/>
            <person name="Li L.F."/>
            <person name="Wei W."/>
            <person name="Gao Y.C."/>
            <person name="Liu J.Z."/>
            <person name="Shao H.Z."/>
            <person name="Wang X."/>
            <person name="Wang C.C."/>
            <person name="Yang T.C."/>
            <person name="Huo Q.B."/>
            <person name="Li W."/>
            <person name="Chen H.Y."/>
            <person name="Chen S.E."/>
            <person name="Zhou L.G."/>
            <person name="Ni X.B."/>
            <person name="Tian J.H."/>
            <person name="Sheng Y."/>
            <person name="Liu T."/>
            <person name="Pan Y.S."/>
            <person name="Xia L.Y."/>
            <person name="Li J."/>
            <person name="Zhao F."/>
            <person name="Cao W.C."/>
        </authorList>
    </citation>
    <scope>NUCLEOTIDE SEQUENCE [LARGE SCALE GENOMIC DNA]</scope>
    <source>
        <strain evidence="2">HaeL-2018</strain>
    </source>
</reference>
<evidence type="ECO:0008006" key="4">
    <source>
        <dbReference type="Google" id="ProtNLM"/>
    </source>
</evidence>
<feature type="region of interest" description="Disordered" evidence="1">
    <location>
        <begin position="162"/>
        <end position="182"/>
    </location>
</feature>
<dbReference type="AlphaFoldDB" id="A0A9J6GDX0"/>
<proteinExistence type="predicted"/>
<gene>
    <name evidence="2" type="ORF">HPB48_019123</name>
</gene>